<dbReference type="InterPro" id="IPR020588">
    <property type="entry name" value="RecA_ATP-bd"/>
</dbReference>
<evidence type="ECO:0000256" key="7">
    <source>
        <dbReference type="ARBA" id="ARBA00023172"/>
    </source>
</evidence>
<dbReference type="GO" id="GO:0005524">
    <property type="term" value="F:ATP binding"/>
    <property type="evidence" value="ECO:0007669"/>
    <property type="project" value="UniProtKB-KW"/>
</dbReference>
<dbReference type="InterPro" id="IPR027417">
    <property type="entry name" value="P-loop_NTPase"/>
</dbReference>
<dbReference type="Pfam" id="PF26169">
    <property type="entry name" value="HHH_XRCC3_RpoA"/>
    <property type="match status" value="1"/>
</dbReference>
<dbReference type="OrthoDB" id="5957327at2759"/>
<evidence type="ECO:0000256" key="10">
    <source>
        <dbReference type="ARBA" id="ARBA00053115"/>
    </source>
</evidence>
<keyword evidence="9" id="KW-0539">Nucleus</keyword>
<dbReference type="GO" id="GO:0033063">
    <property type="term" value="C:Rad51B-Rad51C-Rad51D-XRCC2 complex"/>
    <property type="evidence" value="ECO:0007669"/>
    <property type="project" value="InterPro"/>
</dbReference>
<dbReference type="SUPFAM" id="SSF52540">
    <property type="entry name" value="P-loop containing nucleoside triphosphate hydrolases"/>
    <property type="match status" value="1"/>
</dbReference>
<evidence type="ECO:0000256" key="8">
    <source>
        <dbReference type="ARBA" id="ARBA00023204"/>
    </source>
</evidence>
<keyword evidence="3" id="KW-0547">Nucleotide-binding</keyword>
<dbReference type="Gene3D" id="3.40.50.300">
    <property type="entry name" value="P-loop containing nucleotide triphosphate hydrolases"/>
    <property type="match status" value="1"/>
</dbReference>
<keyword evidence="6" id="KW-0238">DNA-binding</keyword>
<comment type="similarity">
    <text evidence="2">Belongs to the RecA family. RAD51 subfamily.</text>
</comment>
<evidence type="ECO:0000313" key="17">
    <source>
        <dbReference type="EMBL" id="QIC49985.1"/>
    </source>
</evidence>
<evidence type="ECO:0000256" key="11">
    <source>
        <dbReference type="ARBA" id="ARBA00062240"/>
    </source>
</evidence>
<evidence type="ECO:0000256" key="1">
    <source>
        <dbReference type="ARBA" id="ARBA00004123"/>
    </source>
</evidence>
<accession>A0A6C0WVP7</accession>
<evidence type="ECO:0000256" key="3">
    <source>
        <dbReference type="ARBA" id="ARBA00022741"/>
    </source>
</evidence>
<dbReference type="EMBL" id="MN307102">
    <property type="protein sequence ID" value="QIC49985.1"/>
    <property type="molecule type" value="Genomic_DNA"/>
</dbReference>
<evidence type="ECO:0000256" key="9">
    <source>
        <dbReference type="ARBA" id="ARBA00023242"/>
    </source>
</evidence>
<evidence type="ECO:0000256" key="2">
    <source>
        <dbReference type="ARBA" id="ARBA00007095"/>
    </source>
</evidence>
<evidence type="ECO:0000256" key="15">
    <source>
        <dbReference type="SAM" id="MobiDB-lite"/>
    </source>
</evidence>
<dbReference type="CDD" id="cd19493">
    <property type="entry name" value="Rad51B"/>
    <property type="match status" value="1"/>
</dbReference>
<dbReference type="SMART" id="SM00382">
    <property type="entry name" value="AAA"/>
    <property type="match status" value="1"/>
</dbReference>
<comment type="function">
    <text evidence="10">Involved in the homologous recombination repair (HRR) pathway of double-stranded DNA breaks arising during DNA replication or induced by DNA-damaging agents. May promote the assembly of presynaptic RAD51 nucleoprotein filaments. Binds single-stranded DNA and double-stranded DNA and has DNA-dependent ATPase activity. Part of the RAD51 paralog protein complex BCDX2 which acts in the BRCA1-BRCA2-dependent HR pathway. Upon DNA damage, BCDX2 acts downstream of BRCA2 recruitment and upstream of RAD51 recruitment. BCDX2 binds predominantly to the intersection of the four duplex arms of the Holliday junction and to junction of replication forks. The BCDX2 complex was originally reported to bind single-stranded DNA, single-stranded gaps in duplex DNA and specifically to nicks in duplex DNA. The BCDX2 subcomplex RAD51B:RAD51C exhibits single-stranded DNA-dependent ATPase activity suggesting an involvement in early stages of the HR pathway.</text>
</comment>
<comment type="subunit">
    <text evidence="11">Part of the BCDX2 complex consisting of RAD51B, RAD51C, RAD51D and XRCC2; the complex has a ring-like structure arranged into a flat disc around a central channel. The BCDX2 subcomplex RAD51B:RAD51C interacts with RAD51. Interacts with SWSAP1; involved in homologous recombination repair. Interacts with HELQ.</text>
</comment>
<dbReference type="GO" id="GO:0003690">
    <property type="term" value="F:double-stranded DNA binding"/>
    <property type="evidence" value="ECO:0007669"/>
    <property type="project" value="TreeGrafter"/>
</dbReference>
<dbReference type="PIRSF" id="PIRSF005856">
    <property type="entry name" value="Rad51"/>
    <property type="match status" value="1"/>
</dbReference>
<evidence type="ECO:0000259" key="16">
    <source>
        <dbReference type="PROSITE" id="PS50162"/>
    </source>
</evidence>
<feature type="compositionally biased region" description="Polar residues" evidence="15">
    <location>
        <begin position="363"/>
        <end position="384"/>
    </location>
</feature>
<evidence type="ECO:0000256" key="4">
    <source>
        <dbReference type="ARBA" id="ARBA00022763"/>
    </source>
</evidence>
<keyword evidence="7" id="KW-0233">DNA recombination</keyword>
<reference evidence="17" key="1">
    <citation type="journal article" date="2020" name="Mar. Genomics">
        <title>The genome of the sea anemone Actinia equina (L.): meiotic toolkit genes and the question of sexual reproduction.</title>
        <authorList>
            <person name="Wilding C.S."/>
            <person name="Fletcher N."/>
            <person name="Smith E.K."/>
            <person name="Prentis P."/>
            <person name="Weedall G.D."/>
            <person name="Stewart Z."/>
        </authorList>
    </citation>
    <scope>NUCLEOTIDE SEQUENCE</scope>
    <source>
        <tissue evidence="17">Red pedal disc</tissue>
    </source>
</reference>
<gene>
    <name evidence="17" type="primary">Rad51</name>
</gene>
<dbReference type="InterPro" id="IPR030548">
    <property type="entry name" value="RAD51B"/>
</dbReference>
<protein>
    <recommendedName>
        <fullName evidence="12">DNA repair protein RAD51 homolog 2</fullName>
    </recommendedName>
    <alternativeName>
        <fullName evidence="13">RAD51 homolog B</fullName>
    </alternativeName>
    <alternativeName>
        <fullName evidence="14">RAD51-like protein 1</fullName>
    </alternativeName>
</protein>
<dbReference type="Pfam" id="PF08423">
    <property type="entry name" value="Rad51"/>
    <property type="match status" value="1"/>
</dbReference>
<keyword evidence="4" id="KW-0227">DNA damage</keyword>
<keyword evidence="5" id="KW-0067">ATP-binding</keyword>
<name>A0A6C0WVP7_ACTEQ</name>
<feature type="domain" description="RecA family profile 1" evidence="16">
    <location>
        <begin position="78"/>
        <end position="258"/>
    </location>
</feature>
<dbReference type="GO" id="GO:0005657">
    <property type="term" value="C:replication fork"/>
    <property type="evidence" value="ECO:0007669"/>
    <property type="project" value="TreeGrafter"/>
</dbReference>
<dbReference type="GO" id="GO:0140664">
    <property type="term" value="F:ATP-dependent DNA damage sensor activity"/>
    <property type="evidence" value="ECO:0007669"/>
    <property type="project" value="InterPro"/>
</dbReference>
<dbReference type="InterPro" id="IPR003593">
    <property type="entry name" value="AAA+_ATPase"/>
</dbReference>
<dbReference type="InterPro" id="IPR058766">
    <property type="entry name" value="HHH_XRCC3_RAD51B"/>
</dbReference>
<dbReference type="GO" id="GO:0000724">
    <property type="term" value="P:double-strand break repair via homologous recombination"/>
    <property type="evidence" value="ECO:0007669"/>
    <property type="project" value="InterPro"/>
</dbReference>
<proteinExistence type="inferred from homology"/>
<dbReference type="FunFam" id="3.40.50.300:FF:000806">
    <property type="entry name" value="DNA repair protein RAD51 homolog 2"/>
    <property type="match status" value="1"/>
</dbReference>
<dbReference type="GO" id="GO:0000400">
    <property type="term" value="F:four-way junction DNA binding"/>
    <property type="evidence" value="ECO:0007669"/>
    <property type="project" value="TreeGrafter"/>
</dbReference>
<evidence type="ECO:0000256" key="14">
    <source>
        <dbReference type="ARBA" id="ARBA00079682"/>
    </source>
</evidence>
<dbReference type="AlphaFoldDB" id="A0A6C0WVP7"/>
<evidence type="ECO:0000256" key="12">
    <source>
        <dbReference type="ARBA" id="ARBA00073972"/>
    </source>
</evidence>
<evidence type="ECO:0000256" key="13">
    <source>
        <dbReference type="ARBA" id="ARBA00078129"/>
    </source>
</evidence>
<comment type="subcellular location">
    <subcellularLocation>
        <location evidence="1">Nucleus</location>
    </subcellularLocation>
</comment>
<evidence type="ECO:0000256" key="6">
    <source>
        <dbReference type="ARBA" id="ARBA00023125"/>
    </source>
</evidence>
<evidence type="ECO:0000256" key="5">
    <source>
        <dbReference type="ARBA" id="ARBA00022840"/>
    </source>
</evidence>
<dbReference type="PROSITE" id="PS50162">
    <property type="entry name" value="RECA_2"/>
    <property type="match status" value="1"/>
</dbReference>
<sequence length="384" mass="42567">MTSRRIQRVSGIRSEFITRLTKNRVLTCKDLLSKNPLELLKFTGASYREVQEIQKAASKAVVPKVSTALELRQNSSSQAAFFPTSLLPLDKQLHGGLPCGTISEITGPAGCGKTQFCIMLSILATLPVDKGGLESNVIYIDTEAAFSATRLVEMAESRFPELFDSQSSVLALTEKIHVFWEPTCSALWERLQTLEEEVIAKKVKLIVLDSIASVVRKEFDSRSSKNITERTNLLSKEASILKYIAETFNIPIVVTNQITTRYNEVDPYSDKTLQEVADLDGGDIETDDDGSSHVMAALGNTWSHAVNTRLIVQYLDDLYRQIIISKSPIAPFGIFTYTIQTKGVVLMDPAKAAKLHSDKDRLQSSGNPSLQPIQVRSSFTWSDE</sequence>
<dbReference type="GO" id="GO:0003697">
    <property type="term" value="F:single-stranded DNA binding"/>
    <property type="evidence" value="ECO:0007669"/>
    <property type="project" value="TreeGrafter"/>
</dbReference>
<dbReference type="InterPro" id="IPR013632">
    <property type="entry name" value="Rad51_C"/>
</dbReference>
<feature type="region of interest" description="Disordered" evidence="15">
    <location>
        <begin position="357"/>
        <end position="384"/>
    </location>
</feature>
<dbReference type="PANTHER" id="PTHR46456">
    <property type="entry name" value="DNA REPAIR PROTEIN RAD51 HOMOLOG 2"/>
    <property type="match status" value="1"/>
</dbReference>
<organism evidence="17">
    <name type="scientific">Actinia equina</name>
    <name type="common">Beadlet anemone</name>
    <dbReference type="NCBI Taxonomy" id="6106"/>
    <lineage>
        <taxon>Eukaryota</taxon>
        <taxon>Metazoa</taxon>
        <taxon>Cnidaria</taxon>
        <taxon>Anthozoa</taxon>
        <taxon>Hexacorallia</taxon>
        <taxon>Actiniaria</taxon>
        <taxon>Actiniidae</taxon>
        <taxon>Actinia</taxon>
    </lineage>
</organism>
<dbReference type="InterPro" id="IPR016467">
    <property type="entry name" value="DNA_recomb/repair_RecA-like"/>
</dbReference>
<dbReference type="PANTHER" id="PTHR46456:SF1">
    <property type="entry name" value="DNA REPAIR PROTEIN RAD51 HOMOLOG 2"/>
    <property type="match status" value="1"/>
</dbReference>
<keyword evidence="8" id="KW-0234">DNA repair</keyword>